<reference evidence="1 2" key="4">
    <citation type="journal article" date="2011" name="BMC Genomics">
        <title>RNA-Seq improves annotation of protein-coding genes in the cucumber genome.</title>
        <authorList>
            <person name="Li Z."/>
            <person name="Zhang Z."/>
            <person name="Yan P."/>
            <person name="Huang S."/>
            <person name="Fei Z."/>
            <person name="Lin K."/>
        </authorList>
    </citation>
    <scope>NUCLEOTIDE SEQUENCE [LARGE SCALE GENOMIC DNA]</scope>
    <source>
        <strain evidence="2">cv. 9930</strain>
    </source>
</reference>
<dbReference type="EMBL" id="CM002926">
    <property type="protein sequence ID" value="KGN51145.1"/>
    <property type="molecule type" value="Genomic_DNA"/>
</dbReference>
<reference evidence="1 2" key="3">
    <citation type="journal article" date="2010" name="BMC Genomics">
        <title>Transcriptome sequencing and comparative analysis of cucumber flowers with different sex types.</title>
        <authorList>
            <person name="Guo S."/>
            <person name="Zheng Y."/>
            <person name="Joung J.G."/>
            <person name="Liu S."/>
            <person name="Zhang Z."/>
            <person name="Crasta O.R."/>
            <person name="Sobral B.W."/>
            <person name="Xu Y."/>
            <person name="Huang S."/>
            <person name="Fei Z."/>
        </authorList>
    </citation>
    <scope>NUCLEOTIDE SEQUENCE [LARGE SCALE GENOMIC DNA]</scope>
    <source>
        <strain evidence="2">cv. 9930</strain>
    </source>
</reference>
<evidence type="ECO:0000313" key="2">
    <source>
        <dbReference type="Proteomes" id="UP000029981"/>
    </source>
</evidence>
<proteinExistence type="predicted"/>
<protein>
    <submittedName>
        <fullName evidence="1">Uncharacterized protein</fullName>
    </submittedName>
</protein>
<evidence type="ECO:0000313" key="1">
    <source>
        <dbReference type="EMBL" id="KGN51145.1"/>
    </source>
</evidence>
<accession>A0A0A0KND3</accession>
<reference evidence="1 2" key="2">
    <citation type="journal article" date="2009" name="PLoS ONE">
        <title>An integrated genetic and cytogenetic map of the cucumber genome.</title>
        <authorList>
            <person name="Ren Y."/>
            <person name="Zhang Z."/>
            <person name="Liu J."/>
            <person name="Staub J.E."/>
            <person name="Han Y."/>
            <person name="Cheng Z."/>
            <person name="Li X."/>
            <person name="Lu J."/>
            <person name="Miao H."/>
            <person name="Kang H."/>
            <person name="Xie B."/>
            <person name="Gu X."/>
            <person name="Wang X."/>
            <person name="Du Y."/>
            <person name="Jin W."/>
            <person name="Huang S."/>
        </authorList>
    </citation>
    <scope>NUCLEOTIDE SEQUENCE [LARGE SCALE GENOMIC DNA]</scope>
    <source>
        <strain evidence="2">cv. 9930</strain>
    </source>
</reference>
<dbReference type="Proteomes" id="UP000029981">
    <property type="component" value="Chromosome 5"/>
</dbReference>
<sequence length="116" mass="12802">MKWLSLFPTDLIKESMQTASHGGWIDVFDLPLNLLNEQIFRFIGNCCGGFIGSSNRTDRGLNQQAARLKVNTNNHGLMPTCLILPKELVGSDITNNIRGVNVPTTTNQLETMAAKI</sequence>
<reference evidence="1 2" key="1">
    <citation type="journal article" date="2009" name="Nat. Genet.">
        <title>The genome of the cucumber, Cucumis sativus L.</title>
        <authorList>
            <person name="Huang S."/>
            <person name="Li R."/>
            <person name="Zhang Z."/>
            <person name="Li L."/>
            <person name="Gu X."/>
            <person name="Fan W."/>
            <person name="Lucas W.J."/>
            <person name="Wang X."/>
            <person name="Xie B."/>
            <person name="Ni P."/>
            <person name="Ren Y."/>
            <person name="Zhu H."/>
            <person name="Li J."/>
            <person name="Lin K."/>
            <person name="Jin W."/>
            <person name="Fei Z."/>
            <person name="Li G."/>
            <person name="Staub J."/>
            <person name="Kilian A."/>
            <person name="van der Vossen E.A."/>
            <person name="Wu Y."/>
            <person name="Guo J."/>
            <person name="He J."/>
            <person name="Jia Z."/>
            <person name="Ren Y."/>
            <person name="Tian G."/>
            <person name="Lu Y."/>
            <person name="Ruan J."/>
            <person name="Qian W."/>
            <person name="Wang M."/>
            <person name="Huang Q."/>
            <person name="Li B."/>
            <person name="Xuan Z."/>
            <person name="Cao J."/>
            <person name="Asan"/>
            <person name="Wu Z."/>
            <person name="Zhang J."/>
            <person name="Cai Q."/>
            <person name="Bai Y."/>
            <person name="Zhao B."/>
            <person name="Han Y."/>
            <person name="Li Y."/>
            <person name="Li X."/>
            <person name="Wang S."/>
            <person name="Shi Q."/>
            <person name="Liu S."/>
            <person name="Cho W.K."/>
            <person name="Kim J.Y."/>
            <person name="Xu Y."/>
            <person name="Heller-Uszynska K."/>
            <person name="Miao H."/>
            <person name="Cheng Z."/>
            <person name="Zhang S."/>
            <person name="Wu J."/>
            <person name="Yang Y."/>
            <person name="Kang H."/>
            <person name="Li M."/>
            <person name="Liang H."/>
            <person name="Ren X."/>
            <person name="Shi Z."/>
            <person name="Wen M."/>
            <person name="Jian M."/>
            <person name="Yang H."/>
            <person name="Zhang G."/>
            <person name="Yang Z."/>
            <person name="Chen R."/>
            <person name="Liu S."/>
            <person name="Li J."/>
            <person name="Ma L."/>
            <person name="Liu H."/>
            <person name="Zhou Y."/>
            <person name="Zhao J."/>
            <person name="Fang X."/>
            <person name="Li G."/>
            <person name="Fang L."/>
            <person name="Li Y."/>
            <person name="Liu D."/>
            <person name="Zheng H."/>
            <person name="Zhang Y."/>
            <person name="Qin N."/>
            <person name="Li Z."/>
            <person name="Yang G."/>
            <person name="Yang S."/>
            <person name="Bolund L."/>
            <person name="Kristiansen K."/>
            <person name="Zheng H."/>
            <person name="Li S."/>
            <person name="Zhang X."/>
            <person name="Yang H."/>
            <person name="Wang J."/>
            <person name="Sun R."/>
            <person name="Zhang B."/>
            <person name="Jiang S."/>
            <person name="Wang J."/>
            <person name="Du Y."/>
            <person name="Li S."/>
        </authorList>
    </citation>
    <scope>NUCLEOTIDE SEQUENCE [LARGE SCALE GENOMIC DNA]</scope>
    <source>
        <strain evidence="2">cv. 9930</strain>
    </source>
</reference>
<name>A0A0A0KND3_CUCSA</name>
<dbReference type="AlphaFoldDB" id="A0A0A0KND3"/>
<keyword evidence="2" id="KW-1185">Reference proteome</keyword>
<gene>
    <name evidence="1" type="ORF">Csa_5G467400</name>
</gene>
<organism evidence="1 2">
    <name type="scientific">Cucumis sativus</name>
    <name type="common">Cucumber</name>
    <dbReference type="NCBI Taxonomy" id="3659"/>
    <lineage>
        <taxon>Eukaryota</taxon>
        <taxon>Viridiplantae</taxon>
        <taxon>Streptophyta</taxon>
        <taxon>Embryophyta</taxon>
        <taxon>Tracheophyta</taxon>
        <taxon>Spermatophyta</taxon>
        <taxon>Magnoliopsida</taxon>
        <taxon>eudicotyledons</taxon>
        <taxon>Gunneridae</taxon>
        <taxon>Pentapetalae</taxon>
        <taxon>rosids</taxon>
        <taxon>fabids</taxon>
        <taxon>Cucurbitales</taxon>
        <taxon>Cucurbitaceae</taxon>
        <taxon>Benincaseae</taxon>
        <taxon>Cucumis</taxon>
    </lineage>
</organism>
<dbReference type="Gramene" id="KGN51145">
    <property type="protein sequence ID" value="KGN51145"/>
    <property type="gene ID" value="Csa_5G467400"/>
</dbReference>